<evidence type="ECO:0000256" key="2">
    <source>
        <dbReference type="ARBA" id="ARBA00033323"/>
    </source>
</evidence>
<evidence type="ECO:0000313" key="4">
    <source>
        <dbReference type="EnsemblPlants" id="EMT18260"/>
    </source>
</evidence>
<sequence>MATNHAAIHVGPQGEEDHGGPPRAAKSNPCLEYVSCVVFPWLVDFEVAREKDVGVRTFRSVGRFVEEYKRGKLDPGDVKHAMAINKMLKPVRGHIGSDTSLCVP</sequence>
<dbReference type="GO" id="GO:0006437">
    <property type="term" value="P:tyrosyl-tRNA aminoacylation"/>
    <property type="evidence" value="ECO:0007669"/>
    <property type="project" value="TreeGrafter"/>
</dbReference>
<dbReference type="AlphaFoldDB" id="R7WDW7"/>
<dbReference type="GO" id="GO:0005737">
    <property type="term" value="C:cytoplasm"/>
    <property type="evidence" value="ECO:0007669"/>
    <property type="project" value="TreeGrafter"/>
</dbReference>
<dbReference type="EnsemblPlants" id="EMT18260">
    <property type="protein sequence ID" value="EMT18260"/>
    <property type="gene ID" value="F775_22594"/>
</dbReference>
<reference evidence="4" key="1">
    <citation type="submission" date="2015-06" db="UniProtKB">
        <authorList>
            <consortium name="EnsemblPlants"/>
        </authorList>
    </citation>
    <scope>IDENTIFICATION</scope>
</reference>
<dbReference type="PANTHER" id="PTHR46264:SF4">
    <property type="entry name" value="TYROSINE--TRNA LIGASE, CYTOPLASMIC"/>
    <property type="match status" value="1"/>
</dbReference>
<name>R7WDW7_AEGTA</name>
<protein>
    <recommendedName>
        <fullName evidence="1">tyrosine--tRNA ligase</fullName>
        <ecNumber evidence="1">6.1.1.1</ecNumber>
    </recommendedName>
    <alternativeName>
        <fullName evidence="2">Tyrosyl-tRNA synthetase</fullName>
    </alternativeName>
</protein>
<dbReference type="ExpressionAtlas" id="R7WDW7">
    <property type="expression patterns" value="baseline"/>
</dbReference>
<dbReference type="EC" id="6.1.1.1" evidence="1"/>
<dbReference type="PANTHER" id="PTHR46264">
    <property type="entry name" value="TYROSINE-TRNA LIGASE"/>
    <property type="match status" value="1"/>
</dbReference>
<dbReference type="Gene3D" id="1.10.240.10">
    <property type="entry name" value="Tyrosyl-Transfer RNA Synthetase"/>
    <property type="match status" value="1"/>
</dbReference>
<evidence type="ECO:0000256" key="3">
    <source>
        <dbReference type="ARBA" id="ARBA00048248"/>
    </source>
</evidence>
<evidence type="ECO:0000256" key="1">
    <source>
        <dbReference type="ARBA" id="ARBA00013160"/>
    </source>
</evidence>
<dbReference type="InterPro" id="IPR050489">
    <property type="entry name" value="Tyr-tRNA_synthase"/>
</dbReference>
<proteinExistence type="predicted"/>
<accession>R7WDW7</accession>
<dbReference type="GO" id="GO:0004831">
    <property type="term" value="F:tyrosine-tRNA ligase activity"/>
    <property type="evidence" value="ECO:0007669"/>
    <property type="project" value="UniProtKB-EC"/>
</dbReference>
<organism evidence="4">
    <name type="scientific">Aegilops tauschii</name>
    <name type="common">Tausch's goatgrass</name>
    <name type="synonym">Aegilops squarrosa</name>
    <dbReference type="NCBI Taxonomy" id="37682"/>
    <lineage>
        <taxon>Eukaryota</taxon>
        <taxon>Viridiplantae</taxon>
        <taxon>Streptophyta</taxon>
        <taxon>Embryophyta</taxon>
        <taxon>Tracheophyta</taxon>
        <taxon>Spermatophyta</taxon>
        <taxon>Magnoliopsida</taxon>
        <taxon>Liliopsida</taxon>
        <taxon>Poales</taxon>
        <taxon>Poaceae</taxon>
        <taxon>BOP clade</taxon>
        <taxon>Pooideae</taxon>
        <taxon>Triticodae</taxon>
        <taxon>Triticeae</taxon>
        <taxon>Triticinae</taxon>
        <taxon>Aegilops</taxon>
    </lineage>
</organism>
<comment type="catalytic activity">
    <reaction evidence="3">
        <text>tRNA(Tyr) + L-tyrosine + ATP = L-tyrosyl-tRNA(Tyr) + AMP + diphosphate + H(+)</text>
        <dbReference type="Rhea" id="RHEA:10220"/>
        <dbReference type="Rhea" id="RHEA-COMP:9706"/>
        <dbReference type="Rhea" id="RHEA-COMP:9707"/>
        <dbReference type="ChEBI" id="CHEBI:15378"/>
        <dbReference type="ChEBI" id="CHEBI:30616"/>
        <dbReference type="ChEBI" id="CHEBI:33019"/>
        <dbReference type="ChEBI" id="CHEBI:58315"/>
        <dbReference type="ChEBI" id="CHEBI:78442"/>
        <dbReference type="ChEBI" id="CHEBI:78536"/>
        <dbReference type="ChEBI" id="CHEBI:456215"/>
        <dbReference type="EC" id="6.1.1.1"/>
    </reaction>
</comment>